<accession>A0AAE3JKQ4</accession>
<comment type="caution">
    <text evidence="1">The sequence shown here is derived from an EMBL/GenBank/DDBJ whole genome shotgun (WGS) entry which is preliminary data.</text>
</comment>
<keyword evidence="2" id="KW-1185">Reference proteome</keyword>
<name>A0AAE3JKQ4_9SPIR</name>
<dbReference type="RefSeq" id="WP_230756765.1">
    <property type="nucleotide sequence ID" value="NZ_JAINWA010000003.1"/>
</dbReference>
<sequence length="116" mass="13759">MDSIMESWVQVQFTLLVSQFVWLSRRYKWAADLREDAIKEWKNLIALFPNLPPLIEEPAMEVLENAVRNYYLDYEWNQEKASYIDEDGFTWPPEVVYSNPWGSDYMPLGFVEVVEG</sequence>
<evidence type="ECO:0000313" key="1">
    <source>
        <dbReference type="EMBL" id="MCD1655495.1"/>
    </source>
</evidence>
<protein>
    <submittedName>
        <fullName evidence="1">Uncharacterized protein</fullName>
    </submittedName>
</protein>
<dbReference type="EMBL" id="JAINWA010000003">
    <property type="protein sequence ID" value="MCD1655495.1"/>
    <property type="molecule type" value="Genomic_DNA"/>
</dbReference>
<dbReference type="Proteomes" id="UP001198163">
    <property type="component" value="Unassembled WGS sequence"/>
</dbReference>
<evidence type="ECO:0000313" key="2">
    <source>
        <dbReference type="Proteomes" id="UP001198163"/>
    </source>
</evidence>
<dbReference type="AlphaFoldDB" id="A0AAE3JKQ4"/>
<reference evidence="1" key="1">
    <citation type="submission" date="2021-08" db="EMBL/GenBank/DDBJ databases">
        <title>Comparative analyses of Brucepasteria parasyntrophica and Teretinema zuelzerae.</title>
        <authorList>
            <person name="Song Y."/>
            <person name="Brune A."/>
        </authorList>
    </citation>
    <scope>NUCLEOTIDE SEQUENCE</scope>
    <source>
        <strain evidence="1">DSM 1903</strain>
    </source>
</reference>
<gene>
    <name evidence="1" type="ORF">K7J14_12400</name>
</gene>
<organism evidence="1 2">
    <name type="scientific">Teretinema zuelzerae</name>
    <dbReference type="NCBI Taxonomy" id="156"/>
    <lineage>
        <taxon>Bacteria</taxon>
        <taxon>Pseudomonadati</taxon>
        <taxon>Spirochaetota</taxon>
        <taxon>Spirochaetia</taxon>
        <taxon>Spirochaetales</taxon>
        <taxon>Treponemataceae</taxon>
        <taxon>Teretinema</taxon>
    </lineage>
</organism>
<proteinExistence type="predicted"/>